<dbReference type="Proteomes" id="UP001516472">
    <property type="component" value="Unassembled WGS sequence"/>
</dbReference>
<proteinExistence type="predicted"/>
<dbReference type="EMBL" id="JAAIYO010000001">
    <property type="protein sequence ID" value="MBE4747779.1"/>
    <property type="molecule type" value="Genomic_DNA"/>
</dbReference>
<sequence length="67" mass="7309">MTTHERVALAQRLGDAEQSLQRAMRRLDGSPAARMRLADAREEHRAAEAQALLALGTEWGPEEAVAA</sequence>
<protein>
    <submittedName>
        <fullName evidence="1">Uncharacterized protein</fullName>
    </submittedName>
</protein>
<keyword evidence="2" id="KW-1185">Reference proteome</keyword>
<evidence type="ECO:0000313" key="2">
    <source>
        <dbReference type="Proteomes" id="UP001516472"/>
    </source>
</evidence>
<name>A0ABR9PIP3_9BACT</name>
<accession>A0ABR9PIP3</accession>
<gene>
    <name evidence="1" type="ORF">G4177_06250</name>
</gene>
<dbReference type="RefSeq" id="WP_193347135.1">
    <property type="nucleotide sequence ID" value="NZ_CBCSIP010000104.1"/>
</dbReference>
<evidence type="ECO:0000313" key="1">
    <source>
        <dbReference type="EMBL" id="MBE4747779.1"/>
    </source>
</evidence>
<organism evidence="1 2">
    <name type="scientific">Corallococcus soli</name>
    <dbReference type="NCBI Taxonomy" id="2710757"/>
    <lineage>
        <taxon>Bacteria</taxon>
        <taxon>Pseudomonadati</taxon>
        <taxon>Myxococcota</taxon>
        <taxon>Myxococcia</taxon>
        <taxon>Myxococcales</taxon>
        <taxon>Cystobacterineae</taxon>
        <taxon>Myxococcaceae</taxon>
        <taxon>Corallococcus</taxon>
    </lineage>
</organism>
<comment type="caution">
    <text evidence="1">The sequence shown here is derived from an EMBL/GenBank/DDBJ whole genome shotgun (WGS) entry which is preliminary data.</text>
</comment>
<reference evidence="1 2" key="1">
    <citation type="submission" date="2020-02" db="EMBL/GenBank/DDBJ databases">
        <authorList>
            <person name="Babadi Z.K."/>
            <person name="Risdian C."/>
            <person name="Ebrahimipour G.H."/>
            <person name="Wink J."/>
        </authorList>
    </citation>
    <scope>NUCLEOTIDE SEQUENCE [LARGE SCALE GENOMIC DNA]</scope>
    <source>
        <strain evidence="1 2">ZKHCc1 1396</strain>
    </source>
</reference>